<evidence type="ECO:0000313" key="4">
    <source>
        <dbReference type="Proteomes" id="UP000077755"/>
    </source>
</evidence>
<keyword evidence="1" id="KW-0812">Transmembrane</keyword>
<keyword evidence="4" id="KW-1185">Reference proteome</keyword>
<evidence type="ECO:0000313" key="3">
    <source>
        <dbReference type="EMBL" id="WOG99740.1"/>
    </source>
</evidence>
<evidence type="ECO:0000259" key="2">
    <source>
        <dbReference type="Pfam" id="PF14111"/>
    </source>
</evidence>
<evidence type="ECO:0000256" key="1">
    <source>
        <dbReference type="SAM" id="Phobius"/>
    </source>
</evidence>
<accession>A0AAF0X0W2</accession>
<dbReference type="AlphaFoldDB" id="A0AAF0X0W2"/>
<dbReference type="Proteomes" id="UP000077755">
    <property type="component" value="Chromosome 5"/>
</dbReference>
<gene>
    <name evidence="3" type="ORF">DCAR_0519095</name>
</gene>
<dbReference type="Pfam" id="PF14111">
    <property type="entry name" value="DUF4283"/>
    <property type="match status" value="1"/>
</dbReference>
<feature type="transmembrane region" description="Helical" evidence="1">
    <location>
        <begin position="105"/>
        <end position="123"/>
    </location>
</feature>
<name>A0AAF0X0W2_DAUCS</name>
<proteinExistence type="predicted"/>
<keyword evidence="1" id="KW-0472">Membrane</keyword>
<protein>
    <recommendedName>
        <fullName evidence="2">DUF4283 domain-containing protein</fullName>
    </recommendedName>
</protein>
<dbReference type="EMBL" id="CP093347">
    <property type="protein sequence ID" value="WOG99740.1"/>
    <property type="molecule type" value="Genomic_DNA"/>
</dbReference>
<dbReference type="InterPro" id="IPR025558">
    <property type="entry name" value="DUF4283"/>
</dbReference>
<sequence length="124" mass="14462">MYEKMTLEEEDEGGVLVGEEPITNDVQTYVLVGRFLTDKNINFNAMQNVMASLWRPKVGMEVHDLRNFRYVFFHMLDLQKVMEGGLWTFEQSMLVFHHLLKAFKLLLNLLIVISTIFCALISVF</sequence>
<organism evidence="3 4">
    <name type="scientific">Daucus carota subsp. sativus</name>
    <name type="common">Carrot</name>
    <dbReference type="NCBI Taxonomy" id="79200"/>
    <lineage>
        <taxon>Eukaryota</taxon>
        <taxon>Viridiplantae</taxon>
        <taxon>Streptophyta</taxon>
        <taxon>Embryophyta</taxon>
        <taxon>Tracheophyta</taxon>
        <taxon>Spermatophyta</taxon>
        <taxon>Magnoliopsida</taxon>
        <taxon>eudicotyledons</taxon>
        <taxon>Gunneridae</taxon>
        <taxon>Pentapetalae</taxon>
        <taxon>asterids</taxon>
        <taxon>campanulids</taxon>
        <taxon>Apiales</taxon>
        <taxon>Apiaceae</taxon>
        <taxon>Apioideae</taxon>
        <taxon>Scandiceae</taxon>
        <taxon>Daucinae</taxon>
        <taxon>Daucus</taxon>
        <taxon>Daucus sect. Daucus</taxon>
    </lineage>
</organism>
<feature type="domain" description="DUF4283" evidence="2">
    <location>
        <begin position="27"/>
        <end position="104"/>
    </location>
</feature>
<keyword evidence="1" id="KW-1133">Transmembrane helix</keyword>
<reference evidence="3" key="1">
    <citation type="journal article" date="2016" name="Nat. Genet.">
        <title>A high-quality carrot genome assembly provides new insights into carotenoid accumulation and asterid genome evolution.</title>
        <authorList>
            <person name="Iorizzo M."/>
            <person name="Ellison S."/>
            <person name="Senalik D."/>
            <person name="Zeng P."/>
            <person name="Satapoomin P."/>
            <person name="Huang J."/>
            <person name="Bowman M."/>
            <person name="Iovene M."/>
            <person name="Sanseverino W."/>
            <person name="Cavagnaro P."/>
            <person name="Yildiz M."/>
            <person name="Macko-Podgorni A."/>
            <person name="Moranska E."/>
            <person name="Grzebelus E."/>
            <person name="Grzebelus D."/>
            <person name="Ashrafi H."/>
            <person name="Zheng Z."/>
            <person name="Cheng S."/>
            <person name="Spooner D."/>
            <person name="Van Deynze A."/>
            <person name="Simon P."/>
        </authorList>
    </citation>
    <scope>NUCLEOTIDE SEQUENCE</scope>
    <source>
        <tissue evidence="3">Leaf</tissue>
    </source>
</reference>
<reference evidence="3" key="2">
    <citation type="submission" date="2022-03" db="EMBL/GenBank/DDBJ databases">
        <title>Draft title - Genomic analysis of global carrot germplasm unveils the trajectory of domestication and the origin of high carotenoid orange carrot.</title>
        <authorList>
            <person name="Iorizzo M."/>
            <person name="Ellison S."/>
            <person name="Senalik D."/>
            <person name="Macko-Podgorni A."/>
            <person name="Grzebelus D."/>
            <person name="Bostan H."/>
            <person name="Rolling W."/>
            <person name="Curaba J."/>
            <person name="Simon P."/>
        </authorList>
    </citation>
    <scope>NUCLEOTIDE SEQUENCE</scope>
    <source>
        <tissue evidence="3">Leaf</tissue>
    </source>
</reference>